<protein>
    <submittedName>
        <fullName evidence="1">Uncharacterized protein</fullName>
    </submittedName>
</protein>
<reference evidence="1 2" key="1">
    <citation type="submission" date="2024-01" db="EMBL/GenBank/DDBJ databases">
        <title>The complete chloroplast genome sequence of Lithospermum erythrorhizon: insights into the phylogenetic relationship among Boraginaceae species and the maternal lineages of purple gromwells.</title>
        <authorList>
            <person name="Okada T."/>
            <person name="Watanabe K."/>
        </authorList>
    </citation>
    <scope>NUCLEOTIDE SEQUENCE [LARGE SCALE GENOMIC DNA]</scope>
</reference>
<evidence type="ECO:0000313" key="1">
    <source>
        <dbReference type="EMBL" id="GAA0185417.1"/>
    </source>
</evidence>
<organism evidence="1 2">
    <name type="scientific">Lithospermum erythrorhizon</name>
    <name type="common">Purple gromwell</name>
    <name type="synonym">Lithospermum officinale var. erythrorhizon</name>
    <dbReference type="NCBI Taxonomy" id="34254"/>
    <lineage>
        <taxon>Eukaryota</taxon>
        <taxon>Viridiplantae</taxon>
        <taxon>Streptophyta</taxon>
        <taxon>Embryophyta</taxon>
        <taxon>Tracheophyta</taxon>
        <taxon>Spermatophyta</taxon>
        <taxon>Magnoliopsida</taxon>
        <taxon>eudicotyledons</taxon>
        <taxon>Gunneridae</taxon>
        <taxon>Pentapetalae</taxon>
        <taxon>asterids</taxon>
        <taxon>lamiids</taxon>
        <taxon>Boraginales</taxon>
        <taxon>Boraginaceae</taxon>
        <taxon>Boraginoideae</taxon>
        <taxon>Lithospermeae</taxon>
        <taxon>Lithospermum</taxon>
    </lineage>
</organism>
<keyword evidence="2" id="KW-1185">Reference proteome</keyword>
<accession>A0AAV3RYM3</accession>
<dbReference type="EMBL" id="BAABME010012685">
    <property type="protein sequence ID" value="GAA0185417.1"/>
    <property type="molecule type" value="Genomic_DNA"/>
</dbReference>
<comment type="caution">
    <text evidence="1">The sequence shown here is derived from an EMBL/GenBank/DDBJ whole genome shotgun (WGS) entry which is preliminary data.</text>
</comment>
<name>A0AAV3RYM3_LITER</name>
<dbReference type="AlphaFoldDB" id="A0AAV3RYM3"/>
<proteinExistence type="predicted"/>
<evidence type="ECO:0000313" key="2">
    <source>
        <dbReference type="Proteomes" id="UP001454036"/>
    </source>
</evidence>
<gene>
    <name evidence="1" type="ORF">LIER_32705</name>
</gene>
<dbReference type="Proteomes" id="UP001454036">
    <property type="component" value="Unassembled WGS sequence"/>
</dbReference>
<sequence length="161" mass="18603">MSFTNRLDGVPLPKEVNNKVAYMTFYRGLRYGKLKKALVLETPLSKDELTARLRQYVELEELKNKEGKTKDLHHTLRKTGRSKLPLPHKGLVQCTRQLYNDGLTPLKVSVAEVYTQIKGNNLLPKPVRMRSGLDRRDNTNECKILNAEIEKLIKRGYLKRV</sequence>